<dbReference type="Proteomes" id="UP000813423">
    <property type="component" value="Unassembled WGS sequence"/>
</dbReference>
<evidence type="ECO:0000256" key="1">
    <source>
        <dbReference type="SAM" id="SignalP"/>
    </source>
</evidence>
<reference evidence="2" key="1">
    <citation type="submission" date="2021-08" db="EMBL/GenBank/DDBJ databases">
        <title>Global Aspergillus fumigatus from environmental and clinical sources.</title>
        <authorList>
            <person name="Barber A."/>
            <person name="Sae-Ong T."/>
        </authorList>
    </citation>
    <scope>NUCLEOTIDE SEQUENCE</scope>
    <source>
        <strain evidence="2">NRZ-2016-071</strain>
    </source>
</reference>
<evidence type="ECO:0000313" key="2">
    <source>
        <dbReference type="EMBL" id="KAH1905319.1"/>
    </source>
</evidence>
<dbReference type="PANTHER" id="PTHR42047:SF1">
    <property type="entry name" value="PROTEIN, PUTATIVE (AFU_ORTHOLOGUE AFUA_6G03560)-RELATED"/>
    <property type="match status" value="1"/>
</dbReference>
<name>A0A9P8NHI5_ASPFM</name>
<organism evidence="2 3">
    <name type="scientific">Aspergillus fumigatus</name>
    <name type="common">Neosartorya fumigata</name>
    <dbReference type="NCBI Taxonomy" id="746128"/>
    <lineage>
        <taxon>Eukaryota</taxon>
        <taxon>Fungi</taxon>
        <taxon>Dikarya</taxon>
        <taxon>Ascomycota</taxon>
        <taxon>Pezizomycotina</taxon>
        <taxon>Eurotiomycetes</taxon>
        <taxon>Eurotiomycetidae</taxon>
        <taxon>Eurotiales</taxon>
        <taxon>Aspergillaceae</taxon>
        <taxon>Aspergillus</taxon>
        <taxon>Aspergillus subgen. Fumigati</taxon>
    </lineage>
</organism>
<feature type="signal peptide" evidence="1">
    <location>
        <begin position="1"/>
        <end position="20"/>
    </location>
</feature>
<sequence length="190" mass="20379">MKLSTVLSLAPLLGAATAQGQHEQEPFTLNVRWSNSMGTLEGPLNANAGAFWSGKPTVSSCPENVQDCPAVNTTSFVSQGSKLFLNVAVPGGQQVYISPEGQLTYTVPHSGYIPDGSLADLPIMKDGFLNPFLTLWLCSVDKDAKQWKVWAEYTNGTTGAITNNGSNGQSACTRFALEAQPYKGDKAWEF</sequence>
<dbReference type="EMBL" id="JAIBSC010000042">
    <property type="protein sequence ID" value="KAH1905319.1"/>
    <property type="molecule type" value="Genomic_DNA"/>
</dbReference>
<evidence type="ECO:0000313" key="3">
    <source>
        <dbReference type="Proteomes" id="UP000813423"/>
    </source>
</evidence>
<proteinExistence type="predicted"/>
<gene>
    <name evidence="2" type="ORF">KXV57_006096</name>
</gene>
<evidence type="ECO:0008006" key="4">
    <source>
        <dbReference type="Google" id="ProtNLM"/>
    </source>
</evidence>
<dbReference type="AlphaFoldDB" id="A0A9P8NHI5"/>
<keyword evidence="1" id="KW-0732">Signal</keyword>
<dbReference type="PANTHER" id="PTHR42047">
    <property type="entry name" value="PROTEIN, PUTATIVE (AFU_ORTHOLOGUE AFUA_6G03560)-RELATED"/>
    <property type="match status" value="1"/>
</dbReference>
<dbReference type="InterPro" id="IPR052820">
    <property type="entry name" value="PhiA_domain"/>
</dbReference>
<feature type="chain" id="PRO_5040124900" description="IgE-binding protein" evidence="1">
    <location>
        <begin position="21"/>
        <end position="190"/>
    </location>
</feature>
<comment type="caution">
    <text evidence="2">The sequence shown here is derived from an EMBL/GenBank/DDBJ whole genome shotgun (WGS) entry which is preliminary data.</text>
</comment>
<dbReference type="OMA" id="ANAGAFW"/>
<accession>A0A9P8NHI5</accession>
<protein>
    <recommendedName>
        <fullName evidence="4">IgE-binding protein</fullName>
    </recommendedName>
</protein>